<proteinExistence type="predicted"/>
<evidence type="ECO:0000313" key="1">
    <source>
        <dbReference type="EMBL" id="KAF2666265.1"/>
    </source>
</evidence>
<accession>A0A6A6U1U5</accession>
<dbReference type="EMBL" id="MU004239">
    <property type="protein sequence ID" value="KAF2666265.1"/>
    <property type="molecule type" value="Genomic_DNA"/>
</dbReference>
<evidence type="ECO:0000313" key="2">
    <source>
        <dbReference type="Proteomes" id="UP000799302"/>
    </source>
</evidence>
<organism evidence="1 2">
    <name type="scientific">Microthyrium microscopicum</name>
    <dbReference type="NCBI Taxonomy" id="703497"/>
    <lineage>
        <taxon>Eukaryota</taxon>
        <taxon>Fungi</taxon>
        <taxon>Dikarya</taxon>
        <taxon>Ascomycota</taxon>
        <taxon>Pezizomycotina</taxon>
        <taxon>Dothideomycetes</taxon>
        <taxon>Dothideomycetes incertae sedis</taxon>
        <taxon>Microthyriales</taxon>
        <taxon>Microthyriaceae</taxon>
        <taxon>Microthyrium</taxon>
    </lineage>
</organism>
<dbReference type="Proteomes" id="UP000799302">
    <property type="component" value="Unassembled WGS sequence"/>
</dbReference>
<sequence>MPLRPKSKKPYGVAKYANDPIITAQPGYFEVFPGTICPSVRGITIITSTKQCKRDFPPEWIRRFERLDNTFGTQIRPPSHIGSIISPRQVTIGLPKLEFASPADFRAGAKDMTYKYSCRACCAHKYPQHVEGVWSYFGSVETAVSPNVDKAMHRDKALEHVLQCPRALALLVQMTALPAIDKNFLSSMFDDIARIHPKRLWRVWPGIKIPKKSVAQSIAKTEEGGQRVQAWRRQDFD</sequence>
<dbReference type="AlphaFoldDB" id="A0A6A6U1U5"/>
<reference evidence="1" key="1">
    <citation type="journal article" date="2020" name="Stud. Mycol.">
        <title>101 Dothideomycetes genomes: a test case for predicting lifestyles and emergence of pathogens.</title>
        <authorList>
            <person name="Haridas S."/>
            <person name="Albert R."/>
            <person name="Binder M."/>
            <person name="Bloem J."/>
            <person name="Labutti K."/>
            <person name="Salamov A."/>
            <person name="Andreopoulos B."/>
            <person name="Baker S."/>
            <person name="Barry K."/>
            <person name="Bills G."/>
            <person name="Bluhm B."/>
            <person name="Cannon C."/>
            <person name="Castanera R."/>
            <person name="Culley D."/>
            <person name="Daum C."/>
            <person name="Ezra D."/>
            <person name="Gonzalez J."/>
            <person name="Henrissat B."/>
            <person name="Kuo A."/>
            <person name="Liang C."/>
            <person name="Lipzen A."/>
            <person name="Lutzoni F."/>
            <person name="Magnuson J."/>
            <person name="Mondo S."/>
            <person name="Nolan M."/>
            <person name="Ohm R."/>
            <person name="Pangilinan J."/>
            <person name="Park H.-J."/>
            <person name="Ramirez L."/>
            <person name="Alfaro M."/>
            <person name="Sun H."/>
            <person name="Tritt A."/>
            <person name="Yoshinaga Y."/>
            <person name="Zwiers L.-H."/>
            <person name="Turgeon B."/>
            <person name="Goodwin S."/>
            <person name="Spatafora J."/>
            <person name="Crous P."/>
            <person name="Grigoriev I."/>
        </authorList>
    </citation>
    <scope>NUCLEOTIDE SEQUENCE</scope>
    <source>
        <strain evidence="1">CBS 115976</strain>
    </source>
</reference>
<keyword evidence="2" id="KW-1185">Reference proteome</keyword>
<protein>
    <submittedName>
        <fullName evidence="1">Uncharacterized protein</fullName>
    </submittedName>
</protein>
<gene>
    <name evidence="1" type="ORF">BT63DRAFT_54340</name>
</gene>
<name>A0A6A6U1U5_9PEZI</name>